<keyword evidence="3" id="KW-1185">Reference proteome</keyword>
<comment type="caution">
    <text evidence="2">The sequence shown here is derived from an EMBL/GenBank/DDBJ whole genome shotgun (WGS) entry which is preliminary data.</text>
</comment>
<organism evidence="2 3">
    <name type="scientific">Nibrella saemangeumensis</name>
    <dbReference type="NCBI Taxonomy" id="1084526"/>
    <lineage>
        <taxon>Bacteria</taxon>
        <taxon>Pseudomonadati</taxon>
        <taxon>Bacteroidota</taxon>
        <taxon>Cytophagia</taxon>
        <taxon>Cytophagales</taxon>
        <taxon>Spirosomataceae</taxon>
        <taxon>Nibrella</taxon>
    </lineage>
</organism>
<dbReference type="InterPro" id="IPR000073">
    <property type="entry name" value="AB_hydrolase_1"/>
</dbReference>
<dbReference type="Gene3D" id="3.40.50.1820">
    <property type="entry name" value="alpha/beta hydrolase"/>
    <property type="match status" value="1"/>
</dbReference>
<dbReference type="InterPro" id="IPR050266">
    <property type="entry name" value="AB_hydrolase_sf"/>
</dbReference>
<dbReference type="InterPro" id="IPR029058">
    <property type="entry name" value="AB_hydrolase_fold"/>
</dbReference>
<dbReference type="SUPFAM" id="SSF53474">
    <property type="entry name" value="alpha/beta-Hydrolases"/>
    <property type="match status" value="1"/>
</dbReference>
<evidence type="ECO:0000259" key="1">
    <source>
        <dbReference type="Pfam" id="PF12697"/>
    </source>
</evidence>
<dbReference type="EMBL" id="BAABHD010000029">
    <property type="protein sequence ID" value="GAA4457932.1"/>
    <property type="molecule type" value="Genomic_DNA"/>
</dbReference>
<sequence>MPDKPVLVLIHGHGVDASLWDGLYAVLSSEYPIIKPDFSGLTSHDTVEAYAEELYSLLMGAGGKQCVLIGHSMGGYIALAFADAHPEMLLGLGLFHSTAFADDEDRKAKRQQAIEKLENEGSRAFIEDVVPKMFADSNQERMADTLRQLVNKSSAIPAEALVAGIKAIRSRPDRTHVLKNARYPVLLIVGRQDNLVPFDKSQALFDMPADAETLVLENSGHLGMIEQPAETTQAIQEFLRRVEPQ</sequence>
<keyword evidence="2" id="KW-0378">Hydrolase</keyword>
<dbReference type="RefSeq" id="WP_345244617.1">
    <property type="nucleotide sequence ID" value="NZ_BAABHD010000029.1"/>
</dbReference>
<feature type="domain" description="AB hydrolase-1" evidence="1">
    <location>
        <begin position="7"/>
        <end position="232"/>
    </location>
</feature>
<gene>
    <name evidence="2" type="ORF">GCM10023189_29420</name>
</gene>
<protein>
    <submittedName>
        <fullName evidence="2">Alpha/beta hydrolase</fullName>
    </submittedName>
</protein>
<accession>A0ABP8N244</accession>
<evidence type="ECO:0000313" key="3">
    <source>
        <dbReference type="Proteomes" id="UP001501175"/>
    </source>
</evidence>
<evidence type="ECO:0000313" key="2">
    <source>
        <dbReference type="EMBL" id="GAA4457932.1"/>
    </source>
</evidence>
<dbReference type="GO" id="GO:0016787">
    <property type="term" value="F:hydrolase activity"/>
    <property type="evidence" value="ECO:0007669"/>
    <property type="project" value="UniProtKB-KW"/>
</dbReference>
<name>A0ABP8N244_9BACT</name>
<dbReference type="Pfam" id="PF12697">
    <property type="entry name" value="Abhydrolase_6"/>
    <property type="match status" value="1"/>
</dbReference>
<reference evidence="3" key="1">
    <citation type="journal article" date="2019" name="Int. J. Syst. Evol. Microbiol.">
        <title>The Global Catalogue of Microorganisms (GCM) 10K type strain sequencing project: providing services to taxonomists for standard genome sequencing and annotation.</title>
        <authorList>
            <consortium name="The Broad Institute Genomics Platform"/>
            <consortium name="The Broad Institute Genome Sequencing Center for Infectious Disease"/>
            <person name="Wu L."/>
            <person name="Ma J."/>
        </authorList>
    </citation>
    <scope>NUCLEOTIDE SEQUENCE [LARGE SCALE GENOMIC DNA]</scope>
    <source>
        <strain evidence="3">JCM 17927</strain>
    </source>
</reference>
<proteinExistence type="predicted"/>
<dbReference type="Proteomes" id="UP001501175">
    <property type="component" value="Unassembled WGS sequence"/>
</dbReference>
<dbReference type="PANTHER" id="PTHR43798">
    <property type="entry name" value="MONOACYLGLYCEROL LIPASE"/>
    <property type="match status" value="1"/>
</dbReference>